<dbReference type="PROSITE" id="PS51263">
    <property type="entry name" value="ADF_H"/>
    <property type="match status" value="1"/>
</dbReference>
<dbReference type="SUPFAM" id="SSF55753">
    <property type="entry name" value="Actin depolymerizing proteins"/>
    <property type="match status" value="1"/>
</dbReference>
<dbReference type="Proteomes" id="UP000001542">
    <property type="component" value="Unassembled WGS sequence"/>
</dbReference>
<evidence type="ECO:0000259" key="7">
    <source>
        <dbReference type="PROSITE" id="PS51263"/>
    </source>
</evidence>
<accession>A2EC52</accession>
<evidence type="ECO:0000256" key="5">
    <source>
        <dbReference type="ARBA" id="ARBA00023242"/>
    </source>
</evidence>
<dbReference type="CDD" id="cd11283">
    <property type="entry name" value="ADF_GMF-beta_like"/>
    <property type="match status" value="1"/>
</dbReference>
<evidence type="ECO:0000256" key="1">
    <source>
        <dbReference type="ARBA" id="ARBA00004123"/>
    </source>
</evidence>
<dbReference type="GO" id="GO:0005634">
    <property type="term" value="C:nucleus"/>
    <property type="evidence" value="ECO:0007669"/>
    <property type="project" value="UniProtKB-SubCell"/>
</dbReference>
<dbReference type="EMBL" id="DS113351">
    <property type="protein sequence ID" value="EAY09729.1"/>
    <property type="molecule type" value="Genomic_DNA"/>
</dbReference>
<dbReference type="GO" id="GO:0030864">
    <property type="term" value="C:cortical actin cytoskeleton"/>
    <property type="evidence" value="ECO:0000318"/>
    <property type="project" value="GO_Central"/>
</dbReference>
<evidence type="ECO:0000256" key="4">
    <source>
        <dbReference type="ARBA" id="ARBA00022490"/>
    </source>
</evidence>
<dbReference type="InParanoid" id="A2EC52"/>
<keyword evidence="5" id="KW-0539">Nucleus</keyword>
<proteinExistence type="inferred from homology"/>
<dbReference type="GO" id="GO:0034316">
    <property type="term" value="P:negative regulation of Arp2/3 complex-mediated actin nucleation"/>
    <property type="evidence" value="ECO:0000318"/>
    <property type="project" value="GO_Central"/>
</dbReference>
<dbReference type="KEGG" id="tva:4767658"/>
<dbReference type="InterPro" id="IPR029006">
    <property type="entry name" value="ADF-H/Gelsolin-like_dom_sf"/>
</dbReference>
<dbReference type="VEuPathDB" id="TrichDB:TVAGG3_0204920"/>
<dbReference type="Gene3D" id="3.40.20.10">
    <property type="entry name" value="Severin"/>
    <property type="match status" value="1"/>
</dbReference>
<dbReference type="OrthoDB" id="3919494at2759"/>
<dbReference type="FunFam" id="3.40.20.10:FF:000026">
    <property type="entry name" value="Glia maturation factor"/>
    <property type="match status" value="1"/>
</dbReference>
<keyword evidence="9" id="KW-1185">Reference proteome</keyword>
<dbReference type="InterPro" id="IPR002108">
    <property type="entry name" value="ADF-H"/>
</dbReference>
<dbReference type="Pfam" id="PF00241">
    <property type="entry name" value="Cofilin_ADF"/>
    <property type="match status" value="1"/>
</dbReference>
<sequence length="140" mass="16106">MTMGLDITKEVRNAYDDLHHSRTPNHSMIMAPNVENLSVELLEEFKEGITLDDLAQKLPSDQPRFIIAMPERTHADGRKSYPIVLIAYCPAGQSAQTNIVYSNARSQIAKDFNITYVWEIKKRYQLGDEEMAEKFTTNKW</sequence>
<dbReference type="GO" id="GO:0071846">
    <property type="term" value="P:actin filament debranching"/>
    <property type="evidence" value="ECO:0000318"/>
    <property type="project" value="GO_Central"/>
</dbReference>
<evidence type="ECO:0000256" key="6">
    <source>
        <dbReference type="PIRNR" id="PIRNR001788"/>
    </source>
</evidence>
<organism evidence="8 9">
    <name type="scientific">Trichomonas vaginalis (strain ATCC PRA-98 / G3)</name>
    <dbReference type="NCBI Taxonomy" id="412133"/>
    <lineage>
        <taxon>Eukaryota</taxon>
        <taxon>Metamonada</taxon>
        <taxon>Parabasalia</taxon>
        <taxon>Trichomonadida</taxon>
        <taxon>Trichomonadidae</taxon>
        <taxon>Trichomonas</taxon>
    </lineage>
</organism>
<dbReference type="OMA" id="KYVHGDG"/>
<evidence type="ECO:0000256" key="2">
    <source>
        <dbReference type="ARBA" id="ARBA00004496"/>
    </source>
</evidence>
<dbReference type="RefSeq" id="XP_001321952.1">
    <property type="nucleotide sequence ID" value="XM_001321917.1"/>
</dbReference>
<evidence type="ECO:0000256" key="3">
    <source>
        <dbReference type="ARBA" id="ARBA00010055"/>
    </source>
</evidence>
<dbReference type="VEuPathDB" id="TrichDB:TVAG_413780"/>
<gene>
    <name evidence="8" type="ORF">TVAG_413780</name>
</gene>
<reference evidence="8" key="1">
    <citation type="submission" date="2006-10" db="EMBL/GenBank/DDBJ databases">
        <authorList>
            <person name="Amadeo P."/>
            <person name="Zhao Q."/>
            <person name="Wortman J."/>
            <person name="Fraser-Liggett C."/>
            <person name="Carlton J."/>
        </authorList>
    </citation>
    <scope>NUCLEOTIDE SEQUENCE</scope>
    <source>
        <strain evidence="8">G3</strain>
    </source>
</reference>
<dbReference type="AlphaFoldDB" id="A2EC52"/>
<evidence type="ECO:0000313" key="8">
    <source>
        <dbReference type="EMBL" id="EAY09729.1"/>
    </source>
</evidence>
<feature type="domain" description="ADF-H" evidence="7">
    <location>
        <begin position="2"/>
        <end position="136"/>
    </location>
</feature>
<dbReference type="SMR" id="A2EC52"/>
<keyword evidence="4" id="KW-0963">Cytoplasm</keyword>
<dbReference type="GO" id="GO:0071933">
    <property type="term" value="F:Arp2/3 complex binding"/>
    <property type="evidence" value="ECO:0000318"/>
    <property type="project" value="GO_Central"/>
</dbReference>
<dbReference type="STRING" id="5722.A2EC52"/>
<dbReference type="SMART" id="SM00102">
    <property type="entry name" value="ADF"/>
    <property type="match status" value="1"/>
</dbReference>
<protein>
    <recommendedName>
        <fullName evidence="7">ADF-H domain-containing protein</fullName>
    </recommendedName>
</protein>
<name>A2EC52_TRIV3</name>
<dbReference type="eggNOG" id="KOG1736">
    <property type="taxonomic scope" value="Eukaryota"/>
</dbReference>
<dbReference type="InterPro" id="IPR011171">
    <property type="entry name" value="GMF"/>
</dbReference>
<reference evidence="8" key="2">
    <citation type="journal article" date="2007" name="Science">
        <title>Draft genome sequence of the sexually transmitted pathogen Trichomonas vaginalis.</title>
        <authorList>
            <person name="Carlton J.M."/>
            <person name="Hirt R.P."/>
            <person name="Silva J.C."/>
            <person name="Delcher A.L."/>
            <person name="Schatz M."/>
            <person name="Zhao Q."/>
            <person name="Wortman J.R."/>
            <person name="Bidwell S.L."/>
            <person name="Alsmark U.C.M."/>
            <person name="Besteiro S."/>
            <person name="Sicheritz-Ponten T."/>
            <person name="Noel C.J."/>
            <person name="Dacks J.B."/>
            <person name="Foster P.G."/>
            <person name="Simillion C."/>
            <person name="Van de Peer Y."/>
            <person name="Miranda-Saavedra D."/>
            <person name="Barton G.J."/>
            <person name="Westrop G.D."/>
            <person name="Mueller S."/>
            <person name="Dessi D."/>
            <person name="Fiori P.L."/>
            <person name="Ren Q."/>
            <person name="Paulsen I."/>
            <person name="Zhang H."/>
            <person name="Bastida-Corcuera F.D."/>
            <person name="Simoes-Barbosa A."/>
            <person name="Brown M.T."/>
            <person name="Hayes R.D."/>
            <person name="Mukherjee M."/>
            <person name="Okumura C.Y."/>
            <person name="Schneider R."/>
            <person name="Smith A.J."/>
            <person name="Vanacova S."/>
            <person name="Villalvazo M."/>
            <person name="Haas B.J."/>
            <person name="Pertea M."/>
            <person name="Feldblyum T.V."/>
            <person name="Utterback T.R."/>
            <person name="Shu C.L."/>
            <person name="Osoegawa K."/>
            <person name="de Jong P.J."/>
            <person name="Hrdy I."/>
            <person name="Horvathova L."/>
            <person name="Zubacova Z."/>
            <person name="Dolezal P."/>
            <person name="Malik S.B."/>
            <person name="Logsdon J.M. Jr."/>
            <person name="Henze K."/>
            <person name="Gupta A."/>
            <person name="Wang C.C."/>
            <person name="Dunne R.L."/>
            <person name="Upcroft J.A."/>
            <person name="Upcroft P."/>
            <person name="White O."/>
            <person name="Salzberg S.L."/>
            <person name="Tang P."/>
            <person name="Chiu C.-H."/>
            <person name="Lee Y.-S."/>
            <person name="Embley T.M."/>
            <person name="Coombs G.H."/>
            <person name="Mottram J.C."/>
            <person name="Tachezy J."/>
            <person name="Fraser-Liggett C.M."/>
            <person name="Johnson P.J."/>
        </authorList>
    </citation>
    <scope>NUCLEOTIDE SEQUENCE [LARGE SCALE GENOMIC DNA]</scope>
    <source>
        <strain evidence="8">G3</strain>
    </source>
</reference>
<evidence type="ECO:0000313" key="9">
    <source>
        <dbReference type="Proteomes" id="UP000001542"/>
    </source>
</evidence>
<dbReference type="PIRSF" id="PIRSF001788">
    <property type="entry name" value="GMF-beta"/>
    <property type="match status" value="1"/>
</dbReference>
<dbReference type="GO" id="GO:0003779">
    <property type="term" value="F:actin binding"/>
    <property type="evidence" value="ECO:0007669"/>
    <property type="project" value="InterPro"/>
</dbReference>
<dbReference type="PANTHER" id="PTHR11249:SF2">
    <property type="entry name" value="GLIA MATURATION FACTOR"/>
    <property type="match status" value="1"/>
</dbReference>
<comment type="subcellular location">
    <subcellularLocation>
        <location evidence="2">Cytoplasm</location>
    </subcellularLocation>
    <subcellularLocation>
        <location evidence="1">Nucleus</location>
    </subcellularLocation>
</comment>
<comment type="similarity">
    <text evidence="3 6">Belongs to the actin-binding proteins ADF family. GMF subfamily.</text>
</comment>
<dbReference type="PANTHER" id="PTHR11249">
    <property type="entry name" value="GLIAL FACTOR NATURATION FACTOR"/>
    <property type="match status" value="1"/>
</dbReference>